<dbReference type="Proteomes" id="UP001434883">
    <property type="component" value="Unassembled WGS sequence"/>
</dbReference>
<reference evidence="2 3" key="1">
    <citation type="submission" date="2021-06" db="EMBL/GenBank/DDBJ databases">
        <authorList>
            <person name="Palmer J.M."/>
        </authorList>
    </citation>
    <scope>NUCLEOTIDE SEQUENCE [LARGE SCALE GENOMIC DNA]</scope>
    <source>
        <strain evidence="2 3">XC_2019</strain>
        <tissue evidence="2">Muscle</tissue>
    </source>
</reference>
<feature type="transmembrane region" description="Helical" evidence="1">
    <location>
        <begin position="22"/>
        <end position="44"/>
    </location>
</feature>
<feature type="non-terminal residue" evidence="2">
    <location>
        <position position="1"/>
    </location>
</feature>
<comment type="caution">
    <text evidence="2">The sequence shown here is derived from an EMBL/GenBank/DDBJ whole genome shotgun (WGS) entry which is preliminary data.</text>
</comment>
<gene>
    <name evidence="2" type="ORF">XENOCAPTIV_018127</name>
</gene>
<sequence length="54" mass="6229">DATKLSSLLLGRRDECLWLRRWVGTVVTWPPPLLSLWVLMLLTYSKSHLTSMTS</sequence>
<evidence type="ECO:0000256" key="1">
    <source>
        <dbReference type="SAM" id="Phobius"/>
    </source>
</evidence>
<organism evidence="2 3">
    <name type="scientific">Xenoophorus captivus</name>
    <dbReference type="NCBI Taxonomy" id="1517983"/>
    <lineage>
        <taxon>Eukaryota</taxon>
        <taxon>Metazoa</taxon>
        <taxon>Chordata</taxon>
        <taxon>Craniata</taxon>
        <taxon>Vertebrata</taxon>
        <taxon>Euteleostomi</taxon>
        <taxon>Actinopterygii</taxon>
        <taxon>Neopterygii</taxon>
        <taxon>Teleostei</taxon>
        <taxon>Neoteleostei</taxon>
        <taxon>Acanthomorphata</taxon>
        <taxon>Ovalentaria</taxon>
        <taxon>Atherinomorphae</taxon>
        <taxon>Cyprinodontiformes</taxon>
        <taxon>Goodeidae</taxon>
        <taxon>Xenoophorus</taxon>
    </lineage>
</organism>
<dbReference type="EMBL" id="JAHRIN010020605">
    <property type="protein sequence ID" value="MEQ2198772.1"/>
    <property type="molecule type" value="Genomic_DNA"/>
</dbReference>
<keyword evidence="1" id="KW-0812">Transmembrane</keyword>
<feature type="non-terminal residue" evidence="2">
    <location>
        <position position="54"/>
    </location>
</feature>
<name>A0ABV0QTV2_9TELE</name>
<evidence type="ECO:0000313" key="3">
    <source>
        <dbReference type="Proteomes" id="UP001434883"/>
    </source>
</evidence>
<protein>
    <submittedName>
        <fullName evidence="2">Uncharacterized protein</fullName>
    </submittedName>
</protein>
<keyword evidence="3" id="KW-1185">Reference proteome</keyword>
<keyword evidence="1" id="KW-0472">Membrane</keyword>
<proteinExistence type="predicted"/>
<keyword evidence="1" id="KW-1133">Transmembrane helix</keyword>
<accession>A0ABV0QTV2</accession>
<evidence type="ECO:0000313" key="2">
    <source>
        <dbReference type="EMBL" id="MEQ2198772.1"/>
    </source>
</evidence>